<protein>
    <recommendedName>
        <fullName evidence="3">Mmc1 C-terminal domain-containing protein</fullName>
    </recommendedName>
</protein>
<accession>A0AA48HYQ9</accession>
<dbReference type="RefSeq" id="XP_060453250.1">
    <property type="nucleotide sequence ID" value="XM_060603256.1"/>
</dbReference>
<keyword evidence="1" id="KW-0175">Coiled coil</keyword>
<sequence>MKSRTTRAILVARPSLRPAARAFHFSTKAAPSTALSRQWVAPSSPAVLALRRYATAATVSGHVGGQEPPLAPFLPTPVPGSENLRAVLKDVEKMLVTDVGGSSAWYDRVKAANADLGATRRARLAVYGDPVAAPHDVVSAFLQDPLSDSDVMRKAILDRYFGTSKDTLFISLANEPSRTDGRLGALSSWLQASGCDVAEIAQGTQAESQMLACDATAFVLDPVRLATAPFLDKLLPVALGKGRVQFIVNGPLPAHMTEETMLAALDKQIAAIAVPTGCKGYDVAFVQADKALRALDALAGALGSSEGESKGLAFDTFQHDFIASNIGPLQAQLKHIVPPDAQMATAASTARLALAYTNSVVTSDYEVVRKASDIVSDLRREAADGSGRARGMSVVSKGSSSGVVDGSVDASVRTNKHDLEQLFKGRLSWLGILTRLRVDDVNGDIGGYIARNFVRDIEQQLVFEAGQLSQLQSQLGKQSDTTARQLTSSSSDRAGHPFSSPLLLNHLASLALSIPPVTPTSLLPPVATRRAQLVNTAVPQLQVTAQRALGSSITLALVGTAGAWTAFAPPLSYISGGTAVGLGALAVVSSLALGQAWWAKGQRRFWKNWNRVTAMLKDDLSANFDSTVDKLVLARPRVTAEGLQELVRKREERLNVLEKRIFALEEHVEALEPSPEVAKR</sequence>
<feature type="region of interest" description="Disordered" evidence="2">
    <location>
        <begin position="474"/>
        <end position="495"/>
    </location>
</feature>
<dbReference type="Pfam" id="PF23868">
    <property type="entry name" value="Mmc1_C"/>
    <property type="match status" value="1"/>
</dbReference>
<proteinExistence type="predicted"/>
<dbReference type="EMBL" id="AP028212">
    <property type="protein sequence ID" value="BEI87984.1"/>
    <property type="molecule type" value="Genomic_DNA"/>
</dbReference>
<feature type="compositionally biased region" description="Low complexity" evidence="2">
    <location>
        <begin position="393"/>
        <end position="405"/>
    </location>
</feature>
<evidence type="ECO:0000256" key="1">
    <source>
        <dbReference type="SAM" id="Coils"/>
    </source>
</evidence>
<name>A0AA48HYQ9_9TREE</name>
<dbReference type="PANTHER" id="PTHR38644">
    <property type="entry name" value="EXPRESSED PROTEIN"/>
    <property type="match status" value="1"/>
</dbReference>
<feature type="compositionally biased region" description="Polar residues" evidence="2">
    <location>
        <begin position="480"/>
        <end position="492"/>
    </location>
</feature>
<evidence type="ECO:0000313" key="4">
    <source>
        <dbReference type="EMBL" id="BEI87984.1"/>
    </source>
</evidence>
<keyword evidence="5" id="KW-1185">Reference proteome</keyword>
<feature type="region of interest" description="Disordered" evidence="2">
    <location>
        <begin position="386"/>
        <end position="405"/>
    </location>
</feature>
<evidence type="ECO:0000256" key="2">
    <source>
        <dbReference type="SAM" id="MobiDB-lite"/>
    </source>
</evidence>
<dbReference type="Proteomes" id="UP001233271">
    <property type="component" value="Chromosome 1"/>
</dbReference>
<dbReference type="GeneID" id="85491855"/>
<dbReference type="KEGG" id="ccac:CcaHIS019_0107020"/>
<feature type="domain" description="Mmc1 C-terminal" evidence="3">
    <location>
        <begin position="418"/>
        <end position="608"/>
    </location>
</feature>
<reference evidence="4" key="1">
    <citation type="journal article" date="2023" name="BMC Genomics">
        <title>Chromosome-level genome assemblies of Cutaneotrichosporon spp. (Trichosporonales, Basidiomycota) reveal imbalanced evolution between nucleotide sequences and chromosome synteny.</title>
        <authorList>
            <person name="Kobayashi Y."/>
            <person name="Kayamori A."/>
            <person name="Aoki K."/>
            <person name="Shiwa Y."/>
            <person name="Matsutani M."/>
            <person name="Fujita N."/>
            <person name="Sugita T."/>
            <person name="Iwasaki W."/>
            <person name="Tanaka N."/>
            <person name="Takashima M."/>
        </authorList>
    </citation>
    <scope>NUCLEOTIDE SEQUENCE</scope>
    <source>
        <strain evidence="4">HIS019</strain>
    </source>
</reference>
<feature type="coiled-coil region" evidence="1">
    <location>
        <begin position="640"/>
        <end position="667"/>
    </location>
</feature>
<organism evidence="4 5">
    <name type="scientific">Cutaneotrichosporon cavernicola</name>
    <dbReference type="NCBI Taxonomy" id="279322"/>
    <lineage>
        <taxon>Eukaryota</taxon>
        <taxon>Fungi</taxon>
        <taxon>Dikarya</taxon>
        <taxon>Basidiomycota</taxon>
        <taxon>Agaricomycotina</taxon>
        <taxon>Tremellomycetes</taxon>
        <taxon>Trichosporonales</taxon>
        <taxon>Trichosporonaceae</taxon>
        <taxon>Cutaneotrichosporon</taxon>
    </lineage>
</organism>
<dbReference type="PANTHER" id="PTHR38644:SF1">
    <property type="entry name" value="EXPRESSED PROTEIN"/>
    <property type="match status" value="1"/>
</dbReference>
<gene>
    <name evidence="4" type="ORF">CcaverHIS019_0107020</name>
</gene>
<evidence type="ECO:0000259" key="3">
    <source>
        <dbReference type="Pfam" id="PF23868"/>
    </source>
</evidence>
<dbReference type="AlphaFoldDB" id="A0AA48HYQ9"/>
<dbReference type="InterPro" id="IPR056196">
    <property type="entry name" value="Mmc1_C"/>
</dbReference>
<evidence type="ECO:0000313" key="5">
    <source>
        <dbReference type="Proteomes" id="UP001233271"/>
    </source>
</evidence>